<sequence length="282" mass="33179">MVTKTFFRKVALLQQELDIEIKKLLEIEEEKVVIYQRILLQIDLSIRALKKLRKSFSFESIADEVTFFKIYKPYFISQYIFHSKALQLEISKPTGGDKILKKYFQTELKILEEQISEDGHFYDYYRRKATYLDHKYFTTNSNDLKMKMSFHLYDFDEEFTTTNDYKLALIKANELVSNYLVSEIEHLGTGSRTSTDGNTKVSWTSSKVSLIEILYSLHLSQCFNGGNIEFKEVVRETEKNLGIDLGNFYKTIGEIKNKKYNRTKFLQLLTDNLNKAIDFNDI</sequence>
<organism evidence="1 2">
    <name type="scientific">Epilithonimonas zeae</name>
    <dbReference type="NCBI Taxonomy" id="1416779"/>
    <lineage>
        <taxon>Bacteria</taxon>
        <taxon>Pseudomonadati</taxon>
        <taxon>Bacteroidota</taxon>
        <taxon>Flavobacteriia</taxon>
        <taxon>Flavobacteriales</taxon>
        <taxon>Weeksellaceae</taxon>
        <taxon>Chryseobacterium group</taxon>
        <taxon>Epilithonimonas</taxon>
    </lineage>
</organism>
<dbReference type="Proteomes" id="UP000185207">
    <property type="component" value="Unassembled WGS sequence"/>
</dbReference>
<keyword evidence="2" id="KW-1185">Reference proteome</keyword>
<gene>
    <name evidence="1" type="ORF">SAMN05444409_1971</name>
</gene>
<dbReference type="STRING" id="1416779.SAMN05444409_1971"/>
<dbReference type="InterPro" id="IPR018534">
    <property type="entry name" value="Tet_reg_excision_RteC"/>
</dbReference>
<evidence type="ECO:0000313" key="1">
    <source>
        <dbReference type="EMBL" id="SIO09437.1"/>
    </source>
</evidence>
<dbReference type="EMBL" id="FSRK01000001">
    <property type="protein sequence ID" value="SIO09437.1"/>
    <property type="molecule type" value="Genomic_DNA"/>
</dbReference>
<name>A0A1N6GPP6_9FLAO</name>
<reference evidence="2" key="1">
    <citation type="submission" date="2016-11" db="EMBL/GenBank/DDBJ databases">
        <authorList>
            <person name="Varghese N."/>
            <person name="Submissions S."/>
        </authorList>
    </citation>
    <scope>NUCLEOTIDE SEQUENCE [LARGE SCALE GENOMIC DNA]</scope>
    <source>
        <strain evidence="2">DSM 27623</strain>
    </source>
</reference>
<accession>A0A1N6GPP6</accession>
<dbReference type="AlphaFoldDB" id="A0A1N6GPP6"/>
<evidence type="ECO:0000313" key="2">
    <source>
        <dbReference type="Proteomes" id="UP000185207"/>
    </source>
</evidence>
<protein>
    <submittedName>
        <fullName evidence="1">RteC protein</fullName>
    </submittedName>
</protein>
<dbReference type="RefSeq" id="WP_074235088.1">
    <property type="nucleotide sequence ID" value="NZ_FSRK01000001.1"/>
</dbReference>
<dbReference type="OrthoDB" id="790983at2"/>
<proteinExistence type="predicted"/>
<dbReference type="Pfam" id="PF09357">
    <property type="entry name" value="RteC"/>
    <property type="match status" value="1"/>
</dbReference>